<protein>
    <recommendedName>
        <fullName evidence="4">Hydantoin racemase</fullName>
        <ecNumber evidence="3">5.1.99.5</ecNumber>
    </recommendedName>
</protein>
<dbReference type="PANTHER" id="PTHR28047:SF5">
    <property type="entry name" value="PROTEIN DCG1"/>
    <property type="match status" value="1"/>
</dbReference>
<comment type="similarity">
    <text evidence="1">Belongs to the HyuE racemase family.</text>
</comment>
<dbReference type="Pfam" id="PF01177">
    <property type="entry name" value="Asp_Glu_race"/>
    <property type="match status" value="1"/>
</dbReference>
<gene>
    <name evidence="7" type="ORF">FKV68_20790</name>
</gene>
<organism evidence="7 8">
    <name type="scientific">Sinorhizobium mexicanum</name>
    <dbReference type="NCBI Taxonomy" id="375549"/>
    <lineage>
        <taxon>Bacteria</taxon>
        <taxon>Pseudomonadati</taxon>
        <taxon>Pseudomonadota</taxon>
        <taxon>Alphaproteobacteria</taxon>
        <taxon>Hyphomicrobiales</taxon>
        <taxon>Rhizobiaceae</taxon>
        <taxon>Sinorhizobium/Ensifer group</taxon>
        <taxon>Sinorhizobium</taxon>
    </lineage>
</organism>
<dbReference type="InterPro" id="IPR053714">
    <property type="entry name" value="Iso_Racemase_Enz_sf"/>
</dbReference>
<evidence type="ECO:0000313" key="7">
    <source>
        <dbReference type="EMBL" id="QLL63927.1"/>
    </source>
</evidence>
<dbReference type="Proteomes" id="UP000510721">
    <property type="component" value="Plasmid pEmeITTGR7a"/>
</dbReference>
<proteinExistence type="inferred from homology"/>
<dbReference type="PANTHER" id="PTHR28047">
    <property type="entry name" value="PROTEIN DCG1"/>
    <property type="match status" value="1"/>
</dbReference>
<reference evidence="7 8" key="1">
    <citation type="submission" date="2019-06" db="EMBL/GenBank/DDBJ databases">
        <title>Complete genome sequence of Ensifer mexicanus ITTG R7 isolated from nodules of Acacia angustissima (Mill.) Kuntze.</title>
        <authorList>
            <person name="Rincon-Rosales R."/>
            <person name="Rogel M.A."/>
            <person name="Guerrero G."/>
            <person name="Rincon-Molina C.I."/>
            <person name="Lopez-Lopez A."/>
            <person name="Martinez-Romero E."/>
        </authorList>
    </citation>
    <scope>NUCLEOTIDE SEQUENCE [LARGE SCALE GENOMIC DNA]</scope>
    <source>
        <strain evidence="7 8">ITTG R7</strain>
        <plasmid evidence="8">pemeittgr7a</plasmid>
    </source>
</reference>
<evidence type="ECO:0000256" key="3">
    <source>
        <dbReference type="ARBA" id="ARBA00066406"/>
    </source>
</evidence>
<comment type="catalytic activity">
    <reaction evidence="6">
        <text>D-5-isobutylhydantoin = L-5-isobutylhydantoin</text>
        <dbReference type="Rhea" id="RHEA:84231"/>
        <dbReference type="ChEBI" id="CHEBI:233609"/>
        <dbReference type="ChEBI" id="CHEBI:233610"/>
    </reaction>
</comment>
<dbReference type="FunFam" id="3.40.50.12500:FF:000001">
    <property type="entry name" value="Putative hydantoin racemase"/>
    <property type="match status" value="1"/>
</dbReference>
<evidence type="ECO:0000256" key="6">
    <source>
        <dbReference type="ARBA" id="ARBA00093234"/>
    </source>
</evidence>
<evidence type="ECO:0000256" key="5">
    <source>
        <dbReference type="ARBA" id="ARBA00093199"/>
    </source>
</evidence>
<dbReference type="InterPro" id="IPR015942">
    <property type="entry name" value="Asp/Glu/hydantoin_racemase"/>
</dbReference>
<dbReference type="GO" id="GO:0047661">
    <property type="term" value="F:amino-acid racemase activity"/>
    <property type="evidence" value="ECO:0007669"/>
    <property type="project" value="InterPro"/>
</dbReference>
<accession>A0A859QPD1</accession>
<dbReference type="EMBL" id="CP041239">
    <property type="protein sequence ID" value="QLL63927.1"/>
    <property type="molecule type" value="Genomic_DNA"/>
</dbReference>
<evidence type="ECO:0000313" key="8">
    <source>
        <dbReference type="Proteomes" id="UP000510721"/>
    </source>
</evidence>
<keyword evidence="7" id="KW-0614">Plasmid</keyword>
<comment type="catalytic activity">
    <reaction evidence="2">
        <text>a D-5-monosubstituted hydantoin = a L-5-monosubstituted hydantoin</text>
        <dbReference type="Rhea" id="RHEA:46624"/>
        <dbReference type="ChEBI" id="CHEBI:86339"/>
        <dbReference type="ChEBI" id="CHEBI:86340"/>
        <dbReference type="EC" id="5.1.99.5"/>
    </reaction>
</comment>
<comment type="catalytic activity">
    <reaction evidence="5">
        <text>D-5-benzylhydantoin = L-5-benzylhydantoin</text>
        <dbReference type="Rhea" id="RHEA:83991"/>
        <dbReference type="ChEBI" id="CHEBI:176864"/>
        <dbReference type="ChEBI" id="CHEBI:233540"/>
    </reaction>
</comment>
<sequence length="261" mass="27453">MLIKLINPNTTAAMTELMGHTARKVAAADSEIVLATSRSGAASIEGHYDEALSVMGVIDEIRGGVPADAYVIACFGDPGLLAAREITASPVLGVAEAAMHAATFLATSFSIVTTLERTRIMSEHLVRSYGMQNHCRRVRATDVPVLELENPDSSARAVIFAECEKAVRDDQAEAIVLGCAGMSNLAKHLQERLGLPVVDGVAAAVKFAEAIVGMGLRTSKIGDLAFPLPKSYAGKLAEYAPAALVRGIDHQLAGRTAAERS</sequence>
<evidence type="ECO:0000256" key="1">
    <source>
        <dbReference type="ARBA" id="ARBA00038414"/>
    </source>
</evidence>
<dbReference type="GO" id="GO:0036348">
    <property type="term" value="F:hydantoin racemase activity"/>
    <property type="evidence" value="ECO:0007669"/>
    <property type="project" value="UniProtKB-EC"/>
</dbReference>
<name>A0A859QPD1_9HYPH</name>
<dbReference type="InterPro" id="IPR052186">
    <property type="entry name" value="Hydantoin_racemase-like"/>
</dbReference>
<dbReference type="KEGG" id="emx:FKV68_20790"/>
<dbReference type="Gene3D" id="3.40.50.12500">
    <property type="match status" value="1"/>
</dbReference>
<dbReference type="RefSeq" id="WP_180941811.1">
    <property type="nucleotide sequence ID" value="NZ_CP041239.1"/>
</dbReference>
<evidence type="ECO:0000256" key="4">
    <source>
        <dbReference type="ARBA" id="ARBA00067972"/>
    </source>
</evidence>
<evidence type="ECO:0000256" key="2">
    <source>
        <dbReference type="ARBA" id="ARBA00051635"/>
    </source>
</evidence>
<dbReference type="EC" id="5.1.99.5" evidence="3"/>
<geneLocation type="plasmid" evidence="8">
    <name>pemeittgr7a</name>
</geneLocation>
<keyword evidence="8" id="KW-1185">Reference proteome</keyword>
<dbReference type="AlphaFoldDB" id="A0A859QPD1"/>